<gene>
    <name evidence="6" type="ORF">SAC06_04545</name>
</gene>
<feature type="binding site" evidence="4">
    <location>
        <position position="180"/>
    </location>
    <ligand>
        <name>Zn(2+)</name>
        <dbReference type="ChEBI" id="CHEBI:29105"/>
    </ligand>
</feature>
<organism evidence="6">
    <name type="scientific">Scrofimicrobium appendicitidis</name>
    <dbReference type="NCBI Taxonomy" id="3079930"/>
    <lineage>
        <taxon>Bacteria</taxon>
        <taxon>Bacillati</taxon>
        <taxon>Actinomycetota</taxon>
        <taxon>Actinomycetes</taxon>
        <taxon>Actinomycetales</taxon>
        <taxon>Actinomycetaceae</taxon>
        <taxon>Scrofimicrobium</taxon>
    </lineage>
</organism>
<sequence>MITEALSALTGRRVAVLTGAGVSTGSGLPDYRGQDAPPRTPMTFQQFISEERYRRHYWARTYLGYQHMNERRPNVVHEALARWEYQPGSALVGIITQNIDTLHEKAGSGGRRPVIDLHGRFDRVLCRQCGHRFTREFVQGMLAQANPGFHELVGDVEIAPDADAVLEETDDFHLVVCPRCGGTLRPDVVFFGEVVPPARVAAATALVDEAEALLVLGSSLAVHSGLRYVTRAEGKPIVIINRGPTRGDRRASVKLDGDLAELVPPLLERLAPL</sequence>
<keyword evidence="2 6" id="KW-0808">Transferase</keyword>
<protein>
    <recommendedName>
        <fullName evidence="1">protein acetyllysine N-acetyltransferase</fullName>
        <ecNumber evidence="1">2.3.1.286</ecNumber>
    </recommendedName>
</protein>
<dbReference type="Gene3D" id="3.40.50.1220">
    <property type="entry name" value="TPP-binding domain"/>
    <property type="match status" value="1"/>
</dbReference>
<dbReference type="InterPro" id="IPR050134">
    <property type="entry name" value="NAD-dep_sirtuin_deacylases"/>
</dbReference>
<dbReference type="PANTHER" id="PTHR11085:SF10">
    <property type="entry name" value="NAD-DEPENDENT PROTEIN DEACYLASE SIRTUIN-5, MITOCHONDRIAL-RELATED"/>
    <property type="match status" value="1"/>
</dbReference>
<dbReference type="InterPro" id="IPR029035">
    <property type="entry name" value="DHS-like_NAD/FAD-binding_dom"/>
</dbReference>
<dbReference type="EC" id="2.3.1.286" evidence="1"/>
<dbReference type="AlphaFoldDB" id="A0AAU7V978"/>
<keyword evidence="4" id="KW-0862">Zinc</keyword>
<dbReference type="GO" id="GO:0070403">
    <property type="term" value="F:NAD+ binding"/>
    <property type="evidence" value="ECO:0007669"/>
    <property type="project" value="InterPro"/>
</dbReference>
<accession>A0AAU7V978</accession>
<keyword evidence="4" id="KW-0479">Metal-binding</keyword>
<feature type="binding site" evidence="4">
    <location>
        <position position="177"/>
    </location>
    <ligand>
        <name>Zn(2+)</name>
        <dbReference type="ChEBI" id="CHEBI:29105"/>
    </ligand>
</feature>
<feature type="binding site" evidence="4">
    <location>
        <position position="129"/>
    </location>
    <ligand>
        <name>Zn(2+)</name>
        <dbReference type="ChEBI" id="CHEBI:29105"/>
    </ligand>
</feature>
<reference evidence="6" key="1">
    <citation type="submission" date="2023-11" db="EMBL/GenBank/DDBJ databases">
        <title>Scrofimicrobium hongkongense sp. nov., isolated from a patient with peritonitis.</title>
        <authorList>
            <person name="Lao H.Y."/>
            <person name="Wong A.Y.P."/>
            <person name="Ng T.L."/>
            <person name="Wong R.Y.L."/>
            <person name="Yau M.C.Y."/>
            <person name="Lam J.Y.W."/>
            <person name="Siu G.K.H."/>
        </authorList>
    </citation>
    <scope>NUCLEOTIDE SEQUENCE</scope>
    <source>
        <strain evidence="6">R131</strain>
    </source>
</reference>
<dbReference type="Pfam" id="PF02146">
    <property type="entry name" value="SIR2"/>
    <property type="match status" value="1"/>
</dbReference>
<dbReference type="SUPFAM" id="SSF52467">
    <property type="entry name" value="DHS-like NAD/FAD-binding domain"/>
    <property type="match status" value="1"/>
</dbReference>
<proteinExistence type="predicted"/>
<evidence type="ECO:0000256" key="2">
    <source>
        <dbReference type="ARBA" id="ARBA00022679"/>
    </source>
</evidence>
<dbReference type="RefSeq" id="WP_350259029.1">
    <property type="nucleotide sequence ID" value="NZ_CP138335.1"/>
</dbReference>
<name>A0AAU7V978_9ACTO</name>
<dbReference type="InterPro" id="IPR026591">
    <property type="entry name" value="Sirtuin_cat_small_dom_sf"/>
</dbReference>
<keyword evidence="3" id="KW-0520">NAD</keyword>
<dbReference type="GO" id="GO:0046872">
    <property type="term" value="F:metal ion binding"/>
    <property type="evidence" value="ECO:0007669"/>
    <property type="project" value="UniProtKB-KW"/>
</dbReference>
<keyword evidence="6" id="KW-0012">Acyltransferase</keyword>
<evidence type="ECO:0000256" key="4">
    <source>
        <dbReference type="PROSITE-ProRule" id="PRU00236"/>
    </source>
</evidence>
<feature type="active site" description="Proton acceptor" evidence="4">
    <location>
        <position position="118"/>
    </location>
</feature>
<dbReference type="InterPro" id="IPR026590">
    <property type="entry name" value="Ssirtuin_cat_dom"/>
</dbReference>
<evidence type="ECO:0000256" key="3">
    <source>
        <dbReference type="ARBA" id="ARBA00023027"/>
    </source>
</evidence>
<dbReference type="GO" id="GO:0017136">
    <property type="term" value="F:histone deacetylase activity, NAD-dependent"/>
    <property type="evidence" value="ECO:0007669"/>
    <property type="project" value="TreeGrafter"/>
</dbReference>
<feature type="domain" description="Deacetylase sirtuin-type" evidence="5">
    <location>
        <begin position="1"/>
        <end position="273"/>
    </location>
</feature>
<dbReference type="Gene3D" id="3.30.1600.10">
    <property type="entry name" value="SIR2/SIRT2 'Small Domain"/>
    <property type="match status" value="1"/>
</dbReference>
<dbReference type="InterPro" id="IPR003000">
    <property type="entry name" value="Sirtuin"/>
</dbReference>
<dbReference type="PANTHER" id="PTHR11085">
    <property type="entry name" value="NAD-DEPENDENT PROTEIN DEACYLASE SIRTUIN-5, MITOCHONDRIAL-RELATED"/>
    <property type="match status" value="1"/>
</dbReference>
<dbReference type="KEGG" id="sapp:SAC06_04545"/>
<evidence type="ECO:0000256" key="1">
    <source>
        <dbReference type="ARBA" id="ARBA00012928"/>
    </source>
</evidence>
<dbReference type="EMBL" id="CP138335">
    <property type="protein sequence ID" value="XBW08829.1"/>
    <property type="molecule type" value="Genomic_DNA"/>
</dbReference>
<evidence type="ECO:0000313" key="6">
    <source>
        <dbReference type="EMBL" id="XBW08829.1"/>
    </source>
</evidence>
<evidence type="ECO:0000259" key="5">
    <source>
        <dbReference type="PROSITE" id="PS50305"/>
    </source>
</evidence>
<dbReference type="PROSITE" id="PS50305">
    <property type="entry name" value="SIRTUIN"/>
    <property type="match status" value="1"/>
</dbReference>
<feature type="binding site" evidence="4">
    <location>
        <position position="126"/>
    </location>
    <ligand>
        <name>Zn(2+)</name>
        <dbReference type="ChEBI" id="CHEBI:29105"/>
    </ligand>
</feature>